<sequence>MAKRSRANRTEKATYQNIRNEHKYIDVVHHGDGHYYIIQYIKHELPERTVVNYMGTRCGHKQKFRIGKGTLLSILEDYKKVEEA</sequence>
<evidence type="ECO:0000313" key="2">
    <source>
        <dbReference type="Proteomes" id="UP000266066"/>
    </source>
</evidence>
<dbReference type="Proteomes" id="UP000266066">
    <property type="component" value="Unassembled WGS sequence"/>
</dbReference>
<comment type="caution">
    <text evidence="1">The sequence shown here is derived from an EMBL/GenBank/DDBJ whole genome shotgun (WGS) entry which is preliminary data.</text>
</comment>
<name>A0A395V3D7_9FIRM</name>
<dbReference type="EMBL" id="QRUJ01000001">
    <property type="protein sequence ID" value="RGR56863.1"/>
    <property type="molecule type" value="Genomic_DNA"/>
</dbReference>
<proteinExistence type="predicted"/>
<organism evidence="1 2">
    <name type="scientific">Agathobacter rectalis</name>
    <dbReference type="NCBI Taxonomy" id="39491"/>
    <lineage>
        <taxon>Bacteria</taxon>
        <taxon>Bacillati</taxon>
        <taxon>Bacillota</taxon>
        <taxon>Clostridia</taxon>
        <taxon>Lachnospirales</taxon>
        <taxon>Lachnospiraceae</taxon>
        <taxon>Agathobacter</taxon>
    </lineage>
</organism>
<dbReference type="AlphaFoldDB" id="A0A395V3D7"/>
<evidence type="ECO:0000313" key="1">
    <source>
        <dbReference type="EMBL" id="RGR56863.1"/>
    </source>
</evidence>
<accession>A0A395V3D7</accession>
<gene>
    <name evidence="1" type="ORF">DWY38_00475</name>
</gene>
<dbReference type="RefSeq" id="WP_117687959.1">
    <property type="nucleotide sequence ID" value="NZ_QRUJ01000001.1"/>
</dbReference>
<protein>
    <submittedName>
        <fullName evidence="1">Uncharacterized protein</fullName>
    </submittedName>
</protein>
<reference evidence="1 2" key="1">
    <citation type="submission" date="2018-08" db="EMBL/GenBank/DDBJ databases">
        <title>A genome reference for cultivated species of the human gut microbiota.</title>
        <authorList>
            <person name="Zou Y."/>
            <person name="Xue W."/>
            <person name="Luo G."/>
        </authorList>
    </citation>
    <scope>NUCLEOTIDE SEQUENCE [LARGE SCALE GENOMIC DNA]</scope>
    <source>
        <strain evidence="1 2">AF25-15</strain>
    </source>
</reference>